<dbReference type="EMBL" id="CP032568">
    <property type="protein sequence ID" value="AYF75857.1"/>
    <property type="molecule type" value="Genomic_DNA"/>
</dbReference>
<evidence type="ECO:0000313" key="1">
    <source>
        <dbReference type="EMBL" id="AYF75857.1"/>
    </source>
</evidence>
<gene>
    <name evidence="1" type="ORF">D7D52_20680</name>
</gene>
<proteinExistence type="predicted"/>
<sequence>MHGIFRTPARGSLPAVLALALIGAGLVTPVAPGPAAAGPVQDGGTFLATNITGAGARVALSAGTFVEHATTGAIDVLDRTGAVTEQVLPSVVVDGTLTPLKLTIGNAGKELTVQVVGGLTAGAKVTATLGESLGRAAEACLAKGLPAAILPGILAALTGGLTAAATLNPVGIVTAAALAGLAGAWGGFLAGCTRGALEAWSDHPPAVIAHRLDQIPL</sequence>
<dbReference type="Proteomes" id="UP000267164">
    <property type="component" value="Chromosome"/>
</dbReference>
<dbReference type="RefSeq" id="WP_120738779.1">
    <property type="nucleotide sequence ID" value="NZ_CP032568.1"/>
</dbReference>
<accession>A0A386ZEN5</accession>
<organism evidence="1 2">
    <name type="scientific">Nocardia yunnanensis</name>
    <dbReference type="NCBI Taxonomy" id="2382165"/>
    <lineage>
        <taxon>Bacteria</taxon>
        <taxon>Bacillati</taxon>
        <taxon>Actinomycetota</taxon>
        <taxon>Actinomycetes</taxon>
        <taxon>Mycobacteriales</taxon>
        <taxon>Nocardiaceae</taxon>
        <taxon>Nocardia</taxon>
    </lineage>
</organism>
<keyword evidence="2" id="KW-1185">Reference proteome</keyword>
<evidence type="ECO:0000313" key="2">
    <source>
        <dbReference type="Proteomes" id="UP000267164"/>
    </source>
</evidence>
<dbReference type="AlphaFoldDB" id="A0A386ZEN5"/>
<dbReference type="KEGG" id="nyu:D7D52_20680"/>
<name>A0A386ZEN5_9NOCA</name>
<reference evidence="1 2" key="1">
    <citation type="submission" date="2018-09" db="EMBL/GenBank/DDBJ databases">
        <title>Nocardia yunnanensis sp. nov., an actinomycete isolated from a soil sample.</title>
        <authorList>
            <person name="Zhang J."/>
        </authorList>
    </citation>
    <scope>NUCLEOTIDE SEQUENCE [LARGE SCALE GENOMIC DNA]</scope>
    <source>
        <strain evidence="1 2">CFHS0054</strain>
    </source>
</reference>
<protein>
    <submittedName>
        <fullName evidence="1">Uncharacterized protein</fullName>
    </submittedName>
</protein>